<dbReference type="Gene3D" id="2.60.40.3440">
    <property type="match status" value="3"/>
</dbReference>
<keyword evidence="2" id="KW-0677">Repeat</keyword>
<dbReference type="Gene3D" id="2.60.40.10">
    <property type="entry name" value="Immunoglobulins"/>
    <property type="match status" value="1"/>
</dbReference>
<dbReference type="InterPro" id="IPR039005">
    <property type="entry name" value="CSPG_rpt"/>
</dbReference>
<dbReference type="InterPro" id="IPR010221">
    <property type="entry name" value="VCBS_dom"/>
</dbReference>
<evidence type="ECO:0000259" key="5">
    <source>
        <dbReference type="PROSITE" id="PS50268"/>
    </source>
</evidence>
<dbReference type="Pfam" id="PF16184">
    <property type="entry name" value="Cadherin_3"/>
    <property type="match status" value="5"/>
</dbReference>
<evidence type="ECO:0000313" key="6">
    <source>
        <dbReference type="EMBL" id="RDE50247.1"/>
    </source>
</evidence>
<evidence type="ECO:0000313" key="7">
    <source>
        <dbReference type="Proteomes" id="UP000253831"/>
    </source>
</evidence>
<reference evidence="6 7" key="1">
    <citation type="submission" date="2018-05" db="EMBL/GenBank/DDBJ databases">
        <title>Integrated omic analyses show evidence that a Ca. Accumulibacter phosphatis strain performs denitrification under micro-aerobic conditions.</title>
        <authorList>
            <person name="Camejo P.Y."/>
            <person name="Katherine M.D."/>
            <person name="Daniel N.R."/>
        </authorList>
    </citation>
    <scope>NUCLEOTIDE SEQUENCE [LARGE SCALE GENOMIC DNA]</scope>
    <source>
        <strain evidence="6">UW-LDO-IC</strain>
    </source>
</reference>
<dbReference type="PANTHER" id="PTHR45739:SF1">
    <property type="entry name" value="EXTRACELLULAR MATRIX ORGANIZING PROTEIN FRAS1"/>
    <property type="match status" value="1"/>
</dbReference>
<organism evidence="6 7">
    <name type="scientific">Candidatus Accumulibacter meliphilus</name>
    <dbReference type="NCBI Taxonomy" id="2211374"/>
    <lineage>
        <taxon>Bacteria</taxon>
        <taxon>Pseudomonadati</taxon>
        <taxon>Pseudomonadota</taxon>
        <taxon>Betaproteobacteria</taxon>
        <taxon>Candidatus Accumulibacter</taxon>
    </lineage>
</organism>
<dbReference type="Pfam" id="PF17803">
    <property type="entry name" value="Cadherin_4"/>
    <property type="match status" value="1"/>
</dbReference>
<dbReference type="InterPro" id="IPR013783">
    <property type="entry name" value="Ig-like_fold"/>
</dbReference>
<dbReference type="GO" id="GO:0007156">
    <property type="term" value="P:homophilic cell adhesion via plasma membrane adhesion molecules"/>
    <property type="evidence" value="ECO:0007669"/>
    <property type="project" value="InterPro"/>
</dbReference>
<comment type="caution">
    <text evidence="6">The sequence shown here is derived from an EMBL/GenBank/DDBJ whole genome shotgun (WGS) entry which is preliminary data.</text>
</comment>
<dbReference type="InterPro" id="IPR025592">
    <property type="entry name" value="DUF4347"/>
</dbReference>
<dbReference type="Pfam" id="PF14252">
    <property type="entry name" value="DUF4347"/>
    <property type="match status" value="1"/>
</dbReference>
<sequence length="3577" mass="362260">MTRNRPSLSPWSPRRLTMALEPRHLFDGAAPAEVAAVVQDDGVAAVRDAPTAAPVEATPSEVIVVDSRVVQSIDVEKLRAAAAKVVVLDQQSDGLTQLAAALDGEQNLTAIHILSHGSRDGIFLGQGLVDQNDLQRQGAVLTGIGSALAVDGDILLYGCDVAADNREFVDTLAALTQADVAASTDATGSAALGGDWLLEVSTGPLETTAFVLADFAQLLAPPTIVDGGGTRTTSEDTPLAITGVSIADADVGDAQTVTLAVTGGAITLQAGSGVVIAGGANGSDTVSFSGTLTQVNDALNGMTFAPTADYFGPASIAVSTHDGSISVGPTDIMLTVTPVDDLPVGTADAIAATEDAGTVVGDVLANDINLDAPIDTLRVIALRSGTVVAGSGSDGSVGNPLVGIYGSLVVNPNGGYSYTVDNSLATVQALKGGQTVSENFTYTLSDGHTSVETDITVTVTGSNDAPKVIGTPATLVASSIPENATSDENSGALVSSLLSDVDANPVVSDVDAGTVLGIAIFGSSVTNGMTGVWEYSLDNGASWTPAALFSSSDALLLPADAKLRFVADSNADDAKESGVARIQYYVWDGSNGASAGDTANVSAPGGGVTPFSAASLDADFIVSARNDVPALTPIPLLLNEGATVTITATELPVVDQDNQSDQLTYRVEALPGKGVLLRNGIPLSVGSVFNQLDVLADKISYRHTSGELSADASDSVSLSLRDGAGGVINPVLLPITILDVNAQIAITGTTQAVPERIGSEASDFAVLNLGLSDSDGDPSLMTLTISSLPDAAVGRLQYWNGSTYVDVTAPLSLSKAELEANPLHFISSGAEPAAVSGSGFAGPYHPTASFEVVASDHSATLAPTVDSDTVTLTIDARNDPPTPVTQLLHVDQGGPGVAITQAFLTGSDPDSDAAKRVYTVNSFPGAGLLRLNGVIIGVGATFTEADLNAGLLTYTHGGGATDSDSATAEDHFDFSINDGDAAVSTGTLYIDVQPLTPTVPGAGGTLRAITTEGFFTAIDTTTLTGSTSYTLSLLPAYGSIYLNGVALGTGDDFSAADLAAGAVVYVNIGDEPSAYGTPYHDAFKVSRNGGTVSDPSTIDLIVTPVDDAPTIKQTPGADEISVNEDGDTLMEESAVDGSNDFGLIGVANAVKLTLATLQHIDPDSDPAALSYVLETAPLGGELRHWNGATWVALDQDELFSALDVGNGNIAYFHSADSELRTDSLTVHLRDGGVVQVGDVLIGDPITEQDFVTVEDLDGNQLAINKGEIARSPSRTVTFTVANVNDAPLASNGLFRVEEGYNTGMGGPDDNPGRIQILDASILAASDSDNSLSTATYTIASLPVRGTLEIDWGSGFVALVTGEEGTAAAQFTYAMLTGGKLRYVQDGSESLVDGFTWRLNDNSPVAPVALDSNLATVIINILPQNDPPVIFNNTGTTVPEGGVRHITTAMLGSPLTSETDVDNTQRQTQFRVTAATQSGTLYLDKAGAITALGVDASFTLGDIQGGYLKYRHNGAEVPPSDSFDFEISDGSGGNEPVGTFNIGVTPVNDAPQLSGLNPLTYFEDDGATLIDTSLLFNDVDLANGASYNAGTTLTIAYSSGGTVGDQLSVRDQGAASGQVSVAGRAVSYNFGAGPVQVGTIDGSLDGANGANLRITFNASANVAAVKAVLQNLSFHNTDTANASQATAQATRSLSYTFVDGGGTASFVDDAGTTLQGDDTLIASNTIVVKQRNDAPLMTDVDTVLTSISEDETVNGRSVKVSDLNGIISDVDNAAVQGIAIDSLIAGNGTWQFSLDSTNGSNGSWSNIGSVSVTSSLLLDPDAWLRFIPDGQNATSATFTYRAWDQTTGSVGGRANSTLSGGSTAFSTEDNAVSLVVTPLNDAPVLADTVLAVTQNEDAGAASGAVGTLISSLVGGISDVDTGALTGVAIWLGPDAGNGTWRYSIDDGGTWFDLDAADAGNARLLASNARIYFVPNANYNGVQTESLALRAWDRTSGANGDGSVDTTTNGNTTAFSMATDSVSLTVVALNDVPTISNSTPVIDAVGASENTRITVGPIFTLGDVDLARLEGSNTGQLTLAVPHGAFVLDTTAVTVTAGSQATDRGAGDWGGGSSTLTFTGTLAQLQSALDTVEYVPGDNPDASETITVTFNDLNNAGAGAAGGGSDVHSASTTVEIVNIASVNDAPTISRPATVSATEDVEFNFTGGNTISIADVDARNGAVEVALSIPTGSITLTPGATSVTSGSLGSSAFTLQGTVSAINSALATLRYTSPLDDNSLNASDAERTLAINVSDLGNSSGGAMTTAGTANASTLINLAAVNDTPTLDVDSADGVQMTRATTTVGENATTAINDIVLADDKDIHDSGYGSNTNIVITALHGTLTLDVSTGVVAVPSGSPSGRSITLTGSIADINAAIVASHLKYTPDSNFSGNDSLHLVFHDAGNSGSGGDMSALSDIPLLVSGVNDAPGFAGLGGGSVAFREDGPPVVLDIDATFTDPELVGYDNWGGAVLTLQRTAALGTPGTAATDDAFGLTGSGNTGVNFNAANVRIGTTVVGSFTNTGGVLTISFNDGTSSAQADQVLQAVTYSNGNDNPPTQVTIGYIINDGNTNTGLTAQGTVNPPGNPPLPLALEGSGAVVVAISANNDAPVLALGADPLIQFFEDAAASQLAPNAVLSDPELSFLASGSGDWGSAILSLQGSSGPDPEDVFGVTGSGDVGVNFEGSDLRIGTSVVGTFSNTGGAFSVIFTAGTTTAEVEQVAQALTYRNTRQSLADGQFDILNELVWRINDGNTGDNVTAGPQGLGGAEEAAVTQAITLRGVNDAPVLADAALAITVAEDDALPMAAVGSLVSALTGGVSDVDAGAAYGIAIIETDTTMGTWFYSTNGGSAWLDVGLVAENSALLLRDSDRIYFQPNLDSNGTLAPAPGLFGLKFRAWDQTDGTASAVGTKVNVSSIGIGDTTPFSTATDTVALTVVAINDAPTRLLASVDLAGSLEDAASPSQETIANLFDTAGSNAAFSDARDDQTAFTGGSVANLFAGIVITDNAATAAQGTWQYSADGSSGWTNISTALTSASGLFLPGPYALRFQATADWNGTPGSLSVRLADNSVGVLPAAEDSVDVSNDTTLSGGSTRYSNSSNAVFLGTSIISVNDAPAGADKTITAIEDTAYQFQAADFGFTDAHDSPANNLASVLISTLPATGALKSSGTVLSVPQSITVADIANLTWTPPPDLNGSAVASFTFQVGDDGGVLNGGINTDPSANTITFDVSAVVDIVDDTTTTAEDTAVTTTVLANDNFEGTPVVTGVTQGVHGSVAINSGGTITYTPDPDYNGSDSYTYTVTSPTGVTETATVNVTINPVADSVDDTAVTDEDTPVTTTVLANDNFDGNPVVTGVTQGTHGSVVINSGGTITYTPGPDYNGSDSYTYTVTSPTGVTETATVNVTINPVVDVVPDSVTTNSTAALVFDPLTGTNGATADNFEDPAAAIAAIGMPAHGAAVLNPDGTITYTPTPGYVGPDSFSYTVSSGGVSEIATISVVVTNAVPVANPDTASTPEDTPVSGNVLTNDTDSDSGDSKTVTQ</sequence>
<proteinExistence type="predicted"/>
<evidence type="ECO:0000256" key="3">
    <source>
        <dbReference type="ARBA" id="ARBA00023180"/>
    </source>
</evidence>
<feature type="region of interest" description="Disordered" evidence="4">
    <location>
        <begin position="3543"/>
        <end position="3577"/>
    </location>
</feature>
<dbReference type="Pfam" id="PF17963">
    <property type="entry name" value="Big_9"/>
    <property type="match status" value="3"/>
</dbReference>
<dbReference type="PROSITE" id="PS50268">
    <property type="entry name" value="CADHERIN_2"/>
    <property type="match status" value="1"/>
</dbReference>
<evidence type="ECO:0000256" key="4">
    <source>
        <dbReference type="SAM" id="MobiDB-lite"/>
    </source>
</evidence>
<accession>A0A369XPW5</accession>
<evidence type="ECO:0000256" key="2">
    <source>
        <dbReference type="ARBA" id="ARBA00022737"/>
    </source>
</evidence>
<dbReference type="Proteomes" id="UP000253831">
    <property type="component" value="Unassembled WGS sequence"/>
</dbReference>
<dbReference type="PROSITE" id="PS51854">
    <property type="entry name" value="CSPG"/>
    <property type="match status" value="3"/>
</dbReference>
<feature type="domain" description="Cadherin" evidence="5">
    <location>
        <begin position="2186"/>
        <end position="2324"/>
    </location>
</feature>
<dbReference type="NCBIfam" id="NF012211">
    <property type="entry name" value="tand_rpt_95"/>
    <property type="match status" value="3"/>
</dbReference>
<gene>
    <name evidence="6" type="ORF">DVS81_12315</name>
</gene>
<dbReference type="GO" id="GO:0009653">
    <property type="term" value="P:anatomical structure morphogenesis"/>
    <property type="evidence" value="ECO:0007669"/>
    <property type="project" value="TreeGrafter"/>
</dbReference>
<feature type="non-terminal residue" evidence="6">
    <location>
        <position position="3577"/>
    </location>
</feature>
<feature type="compositionally biased region" description="Polar residues" evidence="4">
    <location>
        <begin position="3546"/>
        <end position="3564"/>
    </location>
</feature>
<protein>
    <submittedName>
        <fullName evidence="6">Tandem-95 repeat protein</fullName>
    </submittedName>
</protein>
<keyword evidence="3" id="KW-0325">Glycoprotein</keyword>
<dbReference type="EMBL" id="QPGA01000023">
    <property type="protein sequence ID" value="RDE50247.1"/>
    <property type="molecule type" value="Genomic_DNA"/>
</dbReference>
<dbReference type="InterPro" id="IPR002126">
    <property type="entry name" value="Cadherin-like_dom"/>
</dbReference>
<dbReference type="GO" id="GO:0016020">
    <property type="term" value="C:membrane"/>
    <property type="evidence" value="ECO:0007669"/>
    <property type="project" value="InterPro"/>
</dbReference>
<evidence type="ECO:0000256" key="1">
    <source>
        <dbReference type="ARBA" id="ARBA00022729"/>
    </source>
</evidence>
<dbReference type="NCBIfam" id="TIGR01965">
    <property type="entry name" value="VCBS_repeat"/>
    <property type="match status" value="1"/>
</dbReference>
<dbReference type="InterPro" id="IPR051561">
    <property type="entry name" value="FRAS1_ECM"/>
</dbReference>
<dbReference type="GO" id="GO:0005509">
    <property type="term" value="F:calcium ion binding"/>
    <property type="evidence" value="ECO:0007669"/>
    <property type="project" value="InterPro"/>
</dbReference>
<keyword evidence="1" id="KW-0732">Signal</keyword>
<dbReference type="PANTHER" id="PTHR45739">
    <property type="entry name" value="MATRIX PROTEIN, PUTATIVE-RELATED"/>
    <property type="match status" value="1"/>
</dbReference>
<name>A0A369XPW5_9PROT</name>
<dbReference type="InterPro" id="IPR040853">
    <property type="entry name" value="RapA2_cadherin-like"/>
</dbReference>